<dbReference type="SUPFAM" id="SSF51338">
    <property type="entry name" value="Composite domain of metallo-dependent hydrolases"/>
    <property type="match status" value="1"/>
</dbReference>
<dbReference type="SUPFAM" id="SSF51556">
    <property type="entry name" value="Metallo-dependent hydrolases"/>
    <property type="match status" value="1"/>
</dbReference>
<evidence type="ECO:0000313" key="2">
    <source>
        <dbReference type="EMBL" id="GAA3010035.1"/>
    </source>
</evidence>
<dbReference type="Gene3D" id="2.30.40.10">
    <property type="entry name" value="Urease, subunit C, domain 1"/>
    <property type="match status" value="1"/>
</dbReference>
<dbReference type="InterPro" id="IPR032466">
    <property type="entry name" value="Metal_Hydrolase"/>
</dbReference>
<organism evidence="2 3">
    <name type="scientific">Streptosporangium longisporum</name>
    <dbReference type="NCBI Taxonomy" id="46187"/>
    <lineage>
        <taxon>Bacteria</taxon>
        <taxon>Bacillati</taxon>
        <taxon>Actinomycetota</taxon>
        <taxon>Actinomycetes</taxon>
        <taxon>Streptosporangiales</taxon>
        <taxon>Streptosporangiaceae</taxon>
        <taxon>Streptosporangium</taxon>
    </lineage>
</organism>
<dbReference type="NCBIfam" id="NF006056">
    <property type="entry name" value="PRK08204.1"/>
    <property type="match status" value="1"/>
</dbReference>
<comment type="caution">
    <text evidence="2">The sequence shown here is derived from an EMBL/GenBank/DDBJ whole genome shotgun (WGS) entry which is preliminary data.</text>
</comment>
<dbReference type="Pfam" id="PF01979">
    <property type="entry name" value="Amidohydro_1"/>
    <property type="match status" value="1"/>
</dbReference>
<feature type="domain" description="Amidohydrolase-related" evidence="1">
    <location>
        <begin position="54"/>
        <end position="387"/>
    </location>
</feature>
<dbReference type="RefSeq" id="WP_344896333.1">
    <property type="nucleotide sequence ID" value="NZ_BAAAWD010000008.1"/>
</dbReference>
<gene>
    <name evidence="2" type="ORF">GCM10017559_35650</name>
</gene>
<evidence type="ECO:0000259" key="1">
    <source>
        <dbReference type="Pfam" id="PF01979"/>
    </source>
</evidence>
<dbReference type="InterPro" id="IPR011059">
    <property type="entry name" value="Metal-dep_hydrolase_composite"/>
</dbReference>
<dbReference type="Gene3D" id="3.20.20.140">
    <property type="entry name" value="Metal-dependent hydrolases"/>
    <property type="match status" value="1"/>
</dbReference>
<accession>A0ABN3XZV0</accession>
<dbReference type="InterPro" id="IPR006680">
    <property type="entry name" value="Amidohydro-rel"/>
</dbReference>
<evidence type="ECO:0000313" key="3">
    <source>
        <dbReference type="Proteomes" id="UP001499930"/>
    </source>
</evidence>
<protein>
    <submittedName>
        <fullName evidence="2">Amidohydrolase family protein</fullName>
    </submittedName>
</protein>
<keyword evidence="3" id="KW-1185">Reference proteome</keyword>
<dbReference type="PANTHER" id="PTHR43794:SF5">
    <property type="entry name" value="CHLOROHYDROLASE FAMILY PROTEIN"/>
    <property type="match status" value="1"/>
</dbReference>
<sequence>MIVTGATVIDTEPRPRVLEGADVLVEEGVIAAVGRDLAAKVTGGAEVVDAAGGILLPGFVDTHRHVWQSALRSVAADVTLGGYLDLVLGRLAPAFRPEDVHAANLWGALEALDAGVTTLYDWSHVQLTPAHTDAALDALREAGIRAVFGYAHPAPADGARREDEVRRVAALTAGTDLITPALAAWGPVYGSVGAARADWELARELGLPISLHATGTGAVERLHAEALLGPDVMVVHGNGFSDEAMGLLAGSGATASVTPVVEAQMGHGYPESGRFRDAGVPVGLGVDTVTDAPGDMFTVMRAAFAAERLRGGSPSAADMLRMATLGGAEALGMADRIGSLRPGSQADLVILRTGSLSLAPVHDPIGAVVTAAGPGDVDTVIVAGRVVKRAGRLLYAGLPGALDLVSRSAAHLARTAGLATAAVR</sequence>
<proteinExistence type="predicted"/>
<dbReference type="Proteomes" id="UP001499930">
    <property type="component" value="Unassembled WGS sequence"/>
</dbReference>
<reference evidence="2 3" key="1">
    <citation type="journal article" date="2019" name="Int. J. Syst. Evol. Microbiol.">
        <title>The Global Catalogue of Microorganisms (GCM) 10K type strain sequencing project: providing services to taxonomists for standard genome sequencing and annotation.</title>
        <authorList>
            <consortium name="The Broad Institute Genomics Platform"/>
            <consortium name="The Broad Institute Genome Sequencing Center for Infectious Disease"/>
            <person name="Wu L."/>
            <person name="Ma J."/>
        </authorList>
    </citation>
    <scope>NUCLEOTIDE SEQUENCE [LARGE SCALE GENOMIC DNA]</scope>
    <source>
        <strain evidence="2 3">JCM 3106</strain>
    </source>
</reference>
<dbReference type="InterPro" id="IPR050287">
    <property type="entry name" value="MTA/SAH_deaminase"/>
</dbReference>
<dbReference type="PANTHER" id="PTHR43794">
    <property type="entry name" value="AMINOHYDROLASE SSNA-RELATED"/>
    <property type="match status" value="1"/>
</dbReference>
<dbReference type="EMBL" id="BAAAWD010000008">
    <property type="protein sequence ID" value="GAA3010035.1"/>
    <property type="molecule type" value="Genomic_DNA"/>
</dbReference>
<name>A0ABN3XZV0_9ACTN</name>